<dbReference type="Pfam" id="PF00396">
    <property type="entry name" value="Granulin"/>
    <property type="match status" value="4"/>
</dbReference>
<dbReference type="PANTHER" id="PTHR12274">
    <property type="entry name" value="GRANULIN"/>
    <property type="match status" value="1"/>
</dbReference>
<comment type="subcellular location">
    <subcellularLocation>
        <location evidence="1">Secreted</location>
    </subcellularLocation>
</comment>
<dbReference type="HOGENOM" id="CLU_774612_0_0_1"/>
<evidence type="ECO:0000313" key="6">
    <source>
        <dbReference type="EnsemblMetazoa" id="SMAR005052-PA"/>
    </source>
</evidence>
<feature type="domain" description="Granulins" evidence="5">
    <location>
        <begin position="316"/>
        <end position="329"/>
    </location>
</feature>
<keyword evidence="7" id="KW-1185">Reference proteome</keyword>
<feature type="domain" description="Granulins" evidence="5">
    <location>
        <begin position="239"/>
        <end position="252"/>
    </location>
</feature>
<comment type="similarity">
    <text evidence="2">Belongs to the granulin family.</text>
</comment>
<accession>T1IV61</accession>
<reference evidence="7" key="1">
    <citation type="submission" date="2011-05" db="EMBL/GenBank/DDBJ databases">
        <authorList>
            <person name="Richards S.R."/>
            <person name="Qu J."/>
            <person name="Jiang H."/>
            <person name="Jhangiani S.N."/>
            <person name="Agravi P."/>
            <person name="Goodspeed R."/>
            <person name="Gross S."/>
            <person name="Mandapat C."/>
            <person name="Jackson L."/>
            <person name="Mathew T."/>
            <person name="Pu L."/>
            <person name="Thornton R."/>
            <person name="Saada N."/>
            <person name="Wilczek-Boney K.B."/>
            <person name="Lee S."/>
            <person name="Kovar C."/>
            <person name="Wu Y."/>
            <person name="Scherer S.E."/>
            <person name="Worley K.C."/>
            <person name="Muzny D.M."/>
            <person name="Gibbs R."/>
        </authorList>
    </citation>
    <scope>NUCLEOTIDE SEQUENCE</scope>
    <source>
        <strain evidence="7">Brora</strain>
    </source>
</reference>
<dbReference type="SMART" id="SM00277">
    <property type="entry name" value="GRAN"/>
    <property type="match status" value="4"/>
</dbReference>
<dbReference type="OMA" id="CCRDGYH"/>
<evidence type="ECO:0000256" key="2">
    <source>
        <dbReference type="ARBA" id="ARBA00010093"/>
    </source>
</evidence>
<feature type="domain" description="Granulins" evidence="5">
    <location>
        <begin position="79"/>
        <end position="92"/>
    </location>
</feature>
<dbReference type="Proteomes" id="UP000014500">
    <property type="component" value="Unassembled WGS sequence"/>
</dbReference>
<keyword evidence="4" id="KW-1015">Disulfide bond</keyword>
<evidence type="ECO:0000256" key="4">
    <source>
        <dbReference type="ARBA" id="ARBA00023157"/>
    </source>
</evidence>
<dbReference type="InterPro" id="IPR037277">
    <property type="entry name" value="Granulin_sf"/>
</dbReference>
<keyword evidence="3" id="KW-0964">Secreted</keyword>
<dbReference type="SUPFAM" id="SSF57277">
    <property type="entry name" value="Granulin repeat"/>
    <property type="match status" value="2"/>
</dbReference>
<dbReference type="EnsemblMetazoa" id="SMAR005052-RA">
    <property type="protein sequence ID" value="SMAR005052-PA"/>
    <property type="gene ID" value="SMAR005052"/>
</dbReference>
<proteinExistence type="inferred from homology"/>
<name>T1IV61_STRMM</name>
<dbReference type="PANTHER" id="PTHR12274:SF3">
    <property type="entry name" value="PROGRANULIN"/>
    <property type="match status" value="1"/>
</dbReference>
<dbReference type="Gene3D" id="2.10.25.160">
    <property type="entry name" value="Granulin"/>
    <property type="match status" value="4"/>
</dbReference>
<evidence type="ECO:0000259" key="5">
    <source>
        <dbReference type="PROSITE" id="PS00799"/>
    </source>
</evidence>
<evidence type="ECO:0000256" key="3">
    <source>
        <dbReference type="ARBA" id="ARBA00022525"/>
    </source>
</evidence>
<dbReference type="eggNOG" id="KOG4296">
    <property type="taxonomic scope" value="Eukaryota"/>
</dbReference>
<dbReference type="PhylomeDB" id="T1IV61"/>
<dbReference type="InterPro" id="IPR039036">
    <property type="entry name" value="Granulin_fam"/>
</dbReference>
<feature type="domain" description="Granulins" evidence="5">
    <location>
        <begin position="172"/>
        <end position="185"/>
    </location>
</feature>
<sequence>MDHAHCCPERSVCDLKRQRCIPEMLLERKAAKSHTSLTELTPVHKEFDKLMYLIYNRYDNSKSQNQGCSGCPLEDAVCCSDGIHCCPQHMNCGTTTGTCVEKEDLTNAVLITEVAAEVRIVDNSLPWTDIRTKLADQVCPGGKMKCGDNDTCCKLQTTGSYVCCPLPKATCCSDGLHCCPNGMQCDLVHMRCAGSENREQLYKTNDICPDHKTRCPDGTTCCQLDSGYGCCPYPKAVCCTDKAHCCPNGYKCDVVKTQCVKGDVSFDAPQILQGEKITVRSVVCPGGHFKCPDNTTCCQLPDGRYGCCPYPHAVCCTDKQHCCPESTKCDLPHQRCIQQWFTIPFARVLYAEKIDRAP</sequence>
<dbReference type="EMBL" id="JH431575">
    <property type="status" value="NOT_ANNOTATED_CDS"/>
    <property type="molecule type" value="Genomic_DNA"/>
</dbReference>
<organism evidence="6 7">
    <name type="scientific">Strigamia maritima</name>
    <name type="common">European centipede</name>
    <name type="synonym">Geophilus maritimus</name>
    <dbReference type="NCBI Taxonomy" id="126957"/>
    <lineage>
        <taxon>Eukaryota</taxon>
        <taxon>Metazoa</taxon>
        <taxon>Ecdysozoa</taxon>
        <taxon>Arthropoda</taxon>
        <taxon>Myriapoda</taxon>
        <taxon>Chilopoda</taxon>
        <taxon>Pleurostigmophora</taxon>
        <taxon>Geophilomorpha</taxon>
        <taxon>Linotaeniidae</taxon>
        <taxon>Strigamia</taxon>
    </lineage>
</organism>
<dbReference type="InterPro" id="IPR000118">
    <property type="entry name" value="Granulin"/>
</dbReference>
<dbReference type="GO" id="GO:0005576">
    <property type="term" value="C:extracellular region"/>
    <property type="evidence" value="ECO:0007669"/>
    <property type="project" value="UniProtKB-SubCell"/>
</dbReference>
<reference evidence="6" key="2">
    <citation type="submission" date="2015-02" db="UniProtKB">
        <authorList>
            <consortium name="EnsemblMetazoa"/>
        </authorList>
    </citation>
    <scope>IDENTIFICATION</scope>
</reference>
<dbReference type="AlphaFoldDB" id="T1IV61"/>
<dbReference type="PROSITE" id="PS00799">
    <property type="entry name" value="GRANULINS"/>
    <property type="match status" value="4"/>
</dbReference>
<dbReference type="STRING" id="126957.T1IV61"/>
<evidence type="ECO:0000256" key="1">
    <source>
        <dbReference type="ARBA" id="ARBA00004613"/>
    </source>
</evidence>
<protein>
    <recommendedName>
        <fullName evidence="5">Granulins domain-containing protein</fullName>
    </recommendedName>
</protein>
<evidence type="ECO:0000313" key="7">
    <source>
        <dbReference type="Proteomes" id="UP000014500"/>
    </source>
</evidence>